<keyword evidence="1" id="KW-0472">Membrane</keyword>
<proteinExistence type="predicted"/>
<comment type="caution">
    <text evidence="2">The sequence shown here is derived from an EMBL/GenBank/DDBJ whole genome shotgun (WGS) entry which is preliminary data.</text>
</comment>
<keyword evidence="1" id="KW-0812">Transmembrane</keyword>
<sequence length="85" mass="9665">MKSLSPMIIVVIITVVLFGVNIWGLVSLKQEVDFAWFLPTDSYAYKYIQIDNQYFSSSGVRASVYCGVARKCLEKLIVKKHTTEN</sequence>
<keyword evidence="3" id="KW-1185">Reference proteome</keyword>
<keyword evidence="1" id="KW-1133">Transmembrane helix</keyword>
<feature type="transmembrane region" description="Helical" evidence="1">
    <location>
        <begin position="6"/>
        <end position="26"/>
    </location>
</feature>
<accession>A0ABQ9EJB7</accession>
<evidence type="ECO:0000313" key="3">
    <source>
        <dbReference type="Proteomes" id="UP001217089"/>
    </source>
</evidence>
<evidence type="ECO:0000256" key="1">
    <source>
        <dbReference type="SAM" id="Phobius"/>
    </source>
</evidence>
<organism evidence="2 3">
    <name type="scientific">Tegillarca granosa</name>
    <name type="common">Malaysian cockle</name>
    <name type="synonym">Anadara granosa</name>
    <dbReference type="NCBI Taxonomy" id="220873"/>
    <lineage>
        <taxon>Eukaryota</taxon>
        <taxon>Metazoa</taxon>
        <taxon>Spiralia</taxon>
        <taxon>Lophotrochozoa</taxon>
        <taxon>Mollusca</taxon>
        <taxon>Bivalvia</taxon>
        <taxon>Autobranchia</taxon>
        <taxon>Pteriomorphia</taxon>
        <taxon>Arcoida</taxon>
        <taxon>Arcoidea</taxon>
        <taxon>Arcidae</taxon>
        <taxon>Tegillarca</taxon>
    </lineage>
</organism>
<name>A0ABQ9EJB7_TEGGR</name>
<dbReference type="EMBL" id="JARBDR010000813">
    <property type="protein sequence ID" value="KAJ8305346.1"/>
    <property type="molecule type" value="Genomic_DNA"/>
</dbReference>
<protein>
    <submittedName>
        <fullName evidence="2">Uncharacterized protein</fullName>
    </submittedName>
</protein>
<reference evidence="2 3" key="1">
    <citation type="submission" date="2022-12" db="EMBL/GenBank/DDBJ databases">
        <title>Chromosome-level genome of Tegillarca granosa.</title>
        <authorList>
            <person name="Kim J."/>
        </authorList>
    </citation>
    <scope>NUCLEOTIDE SEQUENCE [LARGE SCALE GENOMIC DNA]</scope>
    <source>
        <strain evidence="2">Teg-2019</strain>
        <tissue evidence="2">Adductor muscle</tissue>
    </source>
</reference>
<evidence type="ECO:0000313" key="2">
    <source>
        <dbReference type="EMBL" id="KAJ8305346.1"/>
    </source>
</evidence>
<gene>
    <name evidence="2" type="ORF">KUTeg_015891</name>
</gene>
<dbReference type="Proteomes" id="UP001217089">
    <property type="component" value="Unassembled WGS sequence"/>
</dbReference>